<dbReference type="AlphaFoldDB" id="A0A9W8RKP4"/>
<proteinExistence type="predicted"/>
<dbReference type="PANTHER" id="PTHR46082:SF11">
    <property type="entry name" value="AAA+ ATPASE DOMAIN-CONTAINING PROTEIN-RELATED"/>
    <property type="match status" value="1"/>
</dbReference>
<gene>
    <name evidence="3" type="ORF">NW762_013393</name>
</gene>
<evidence type="ECO:0000313" key="3">
    <source>
        <dbReference type="EMBL" id="KAJ4246841.1"/>
    </source>
</evidence>
<comment type="caution">
    <text evidence="3">The sequence shown here is derived from an EMBL/GenBank/DDBJ whole genome shotgun (WGS) entry which is preliminary data.</text>
</comment>
<accession>A0A9W8RKP4</accession>
<dbReference type="Gene3D" id="3.40.50.1580">
    <property type="entry name" value="Nucleoside phosphorylase domain"/>
    <property type="match status" value="1"/>
</dbReference>
<dbReference type="InterPro" id="IPR053137">
    <property type="entry name" value="NLR-like"/>
</dbReference>
<dbReference type="OrthoDB" id="1577640at2759"/>
<feature type="domain" description="Nephrocystin 3-like N-terminal" evidence="2">
    <location>
        <begin position="431"/>
        <end position="575"/>
    </location>
</feature>
<evidence type="ECO:0000313" key="4">
    <source>
        <dbReference type="Proteomes" id="UP001152049"/>
    </source>
</evidence>
<dbReference type="InterPro" id="IPR027417">
    <property type="entry name" value="P-loop_NTPase"/>
</dbReference>
<dbReference type="Proteomes" id="UP001152049">
    <property type="component" value="Unassembled WGS sequence"/>
</dbReference>
<organism evidence="3 4">
    <name type="scientific">Fusarium torreyae</name>
    <dbReference type="NCBI Taxonomy" id="1237075"/>
    <lineage>
        <taxon>Eukaryota</taxon>
        <taxon>Fungi</taxon>
        <taxon>Dikarya</taxon>
        <taxon>Ascomycota</taxon>
        <taxon>Pezizomycotina</taxon>
        <taxon>Sordariomycetes</taxon>
        <taxon>Hypocreomycetidae</taxon>
        <taxon>Hypocreales</taxon>
        <taxon>Nectriaceae</taxon>
        <taxon>Fusarium</taxon>
    </lineage>
</organism>
<evidence type="ECO:0000259" key="2">
    <source>
        <dbReference type="Pfam" id="PF24883"/>
    </source>
</evidence>
<dbReference type="SUPFAM" id="SSF53167">
    <property type="entry name" value="Purine and uridine phosphorylases"/>
    <property type="match status" value="1"/>
</dbReference>
<reference evidence="3" key="1">
    <citation type="submission" date="2022-09" db="EMBL/GenBank/DDBJ databases">
        <title>Fusarium specimens isolated from Avocado Roots.</title>
        <authorList>
            <person name="Stajich J."/>
            <person name="Roper C."/>
            <person name="Heimlech-Rivalta G."/>
        </authorList>
    </citation>
    <scope>NUCLEOTIDE SEQUENCE</scope>
    <source>
        <strain evidence="3">CF00136</strain>
    </source>
</reference>
<name>A0A9W8RKP4_9HYPO</name>
<sequence length="577" mass="64997">MGEEKDDAGLPPTKYTVGWICALRYEMKAARSMLDCEHPTLRLQSEQDGNNYILGRVGKHNIAITSLPQAGSNQAATASKSMQTTFPNIRFCLLVGVGGGVPKSVFSWNDIRLGDIVVSEPTEQGGGVIQYDMGRRERDGFYRLGTLNKPPALLLTAKNTLSTTKNLSKAISRLVNENFGDEEDPEEEWTYPNKARDVLSNTDHPRTTKSSVLLVPFGAVLFASTAFLQFRQRIPGEEWSSLQLSLWISCVLYICFMRITSTWYLKPKEVIRTPRRTTDPKIHYGNIGSGNSVVENAFERDEVAKRDNVICFEMEAAGIMDDFPCLVIRGISNYADSHKNREWQPYAAAVAAAYAKKLLLTISPIGVENMGIMREVPEGQSKNVGIQDIQKHAEELLRTQHSQHDDMVLKWLTPVDHNTKHHDIIRLRQLGTGQWFLDSVEFKDWHTKTENKSLFCSGIPGAGKTIPSAIVIDQLQKEFRDDIDVAIAFIYCDFKQRHEQSVEHLLASLLKQLASRRRGSLSSLCECHKRNMTRPSFEEMLKTLHDVAASYKKVFVMIDALDECQSDGIRSKLLELV</sequence>
<keyword evidence="4" id="KW-1185">Reference proteome</keyword>
<protein>
    <recommendedName>
        <fullName evidence="2">Nephrocystin 3-like N-terminal domain-containing protein</fullName>
    </recommendedName>
</protein>
<dbReference type="InterPro" id="IPR056884">
    <property type="entry name" value="NPHP3-like_N"/>
</dbReference>
<evidence type="ECO:0000256" key="1">
    <source>
        <dbReference type="ARBA" id="ARBA00022737"/>
    </source>
</evidence>
<dbReference type="GO" id="GO:0003824">
    <property type="term" value="F:catalytic activity"/>
    <property type="evidence" value="ECO:0007669"/>
    <property type="project" value="InterPro"/>
</dbReference>
<dbReference type="Pfam" id="PF24883">
    <property type="entry name" value="NPHP3_N"/>
    <property type="match status" value="1"/>
</dbReference>
<keyword evidence="1" id="KW-0677">Repeat</keyword>
<dbReference type="Gene3D" id="3.40.50.300">
    <property type="entry name" value="P-loop containing nucleotide triphosphate hydrolases"/>
    <property type="match status" value="1"/>
</dbReference>
<dbReference type="PANTHER" id="PTHR46082">
    <property type="entry name" value="ATP/GTP-BINDING PROTEIN-RELATED"/>
    <property type="match status" value="1"/>
</dbReference>
<dbReference type="EMBL" id="JAOQAZ010000041">
    <property type="protein sequence ID" value="KAJ4246841.1"/>
    <property type="molecule type" value="Genomic_DNA"/>
</dbReference>
<dbReference type="GO" id="GO:0009116">
    <property type="term" value="P:nucleoside metabolic process"/>
    <property type="evidence" value="ECO:0007669"/>
    <property type="project" value="InterPro"/>
</dbReference>
<dbReference type="InterPro" id="IPR035994">
    <property type="entry name" value="Nucleoside_phosphorylase_sf"/>
</dbReference>